<gene>
    <name evidence="3" type="ORF">B0H63DRAFT_54897</name>
</gene>
<evidence type="ECO:0000313" key="4">
    <source>
        <dbReference type="Proteomes" id="UP001285441"/>
    </source>
</evidence>
<evidence type="ECO:0000313" key="3">
    <source>
        <dbReference type="EMBL" id="KAK3394690.1"/>
    </source>
</evidence>
<comment type="caution">
    <text evidence="3">The sequence shown here is derived from an EMBL/GenBank/DDBJ whole genome shotgun (WGS) entry which is preliminary data.</text>
</comment>
<name>A0AAE0U8Q4_9PEZI</name>
<keyword evidence="2" id="KW-0472">Membrane</keyword>
<keyword evidence="2" id="KW-0812">Transmembrane</keyword>
<evidence type="ECO:0000256" key="1">
    <source>
        <dbReference type="SAM" id="MobiDB-lite"/>
    </source>
</evidence>
<reference evidence="3" key="1">
    <citation type="journal article" date="2023" name="Mol. Phylogenet. Evol.">
        <title>Genome-scale phylogeny and comparative genomics of the fungal order Sordariales.</title>
        <authorList>
            <person name="Hensen N."/>
            <person name="Bonometti L."/>
            <person name="Westerberg I."/>
            <person name="Brannstrom I.O."/>
            <person name="Guillou S."/>
            <person name="Cros-Aarteil S."/>
            <person name="Calhoun S."/>
            <person name="Haridas S."/>
            <person name="Kuo A."/>
            <person name="Mondo S."/>
            <person name="Pangilinan J."/>
            <person name="Riley R."/>
            <person name="LaButti K."/>
            <person name="Andreopoulos B."/>
            <person name="Lipzen A."/>
            <person name="Chen C."/>
            <person name="Yan M."/>
            <person name="Daum C."/>
            <person name="Ng V."/>
            <person name="Clum A."/>
            <person name="Steindorff A."/>
            <person name="Ohm R.A."/>
            <person name="Martin F."/>
            <person name="Silar P."/>
            <person name="Natvig D.O."/>
            <person name="Lalanne C."/>
            <person name="Gautier V."/>
            <person name="Ament-Velasquez S.L."/>
            <person name="Kruys A."/>
            <person name="Hutchinson M.I."/>
            <person name="Powell A.J."/>
            <person name="Barry K."/>
            <person name="Miller A.N."/>
            <person name="Grigoriev I.V."/>
            <person name="Debuchy R."/>
            <person name="Gladieux P."/>
            <person name="Hiltunen Thoren M."/>
            <person name="Johannesson H."/>
        </authorList>
    </citation>
    <scope>NUCLEOTIDE SEQUENCE</scope>
    <source>
        <strain evidence="3">CBS 232.78</strain>
    </source>
</reference>
<dbReference type="Proteomes" id="UP001285441">
    <property type="component" value="Unassembled WGS sequence"/>
</dbReference>
<keyword evidence="2" id="KW-1133">Transmembrane helix</keyword>
<dbReference type="EMBL" id="JAULSW010000001">
    <property type="protein sequence ID" value="KAK3394690.1"/>
    <property type="molecule type" value="Genomic_DNA"/>
</dbReference>
<protein>
    <recommendedName>
        <fullName evidence="5">Cytoskeleton-associated protein</fullName>
    </recommendedName>
</protein>
<organism evidence="3 4">
    <name type="scientific">Podospora didyma</name>
    <dbReference type="NCBI Taxonomy" id="330526"/>
    <lineage>
        <taxon>Eukaryota</taxon>
        <taxon>Fungi</taxon>
        <taxon>Dikarya</taxon>
        <taxon>Ascomycota</taxon>
        <taxon>Pezizomycotina</taxon>
        <taxon>Sordariomycetes</taxon>
        <taxon>Sordariomycetidae</taxon>
        <taxon>Sordariales</taxon>
        <taxon>Podosporaceae</taxon>
        <taxon>Podospora</taxon>
    </lineage>
</organism>
<feature type="transmembrane region" description="Helical" evidence="2">
    <location>
        <begin position="12"/>
        <end position="33"/>
    </location>
</feature>
<evidence type="ECO:0000256" key="2">
    <source>
        <dbReference type="SAM" id="Phobius"/>
    </source>
</evidence>
<proteinExistence type="predicted"/>
<dbReference type="AlphaFoldDB" id="A0AAE0U8Q4"/>
<reference evidence="3" key="2">
    <citation type="submission" date="2023-06" db="EMBL/GenBank/DDBJ databases">
        <authorList>
            <consortium name="Lawrence Berkeley National Laboratory"/>
            <person name="Haridas S."/>
            <person name="Hensen N."/>
            <person name="Bonometti L."/>
            <person name="Westerberg I."/>
            <person name="Brannstrom I.O."/>
            <person name="Guillou S."/>
            <person name="Cros-Aarteil S."/>
            <person name="Calhoun S."/>
            <person name="Kuo A."/>
            <person name="Mondo S."/>
            <person name="Pangilinan J."/>
            <person name="Riley R."/>
            <person name="LaButti K."/>
            <person name="Andreopoulos B."/>
            <person name="Lipzen A."/>
            <person name="Chen C."/>
            <person name="Yanf M."/>
            <person name="Daum C."/>
            <person name="Ng V."/>
            <person name="Clum A."/>
            <person name="Steindorff A."/>
            <person name="Ohm R."/>
            <person name="Martin F."/>
            <person name="Silar P."/>
            <person name="Natvig D."/>
            <person name="Lalanne C."/>
            <person name="Gautier V."/>
            <person name="Ament-velasquez S.L."/>
            <person name="Kruys A."/>
            <person name="Hutchinson M.I."/>
            <person name="Powell A.J."/>
            <person name="Barry K."/>
            <person name="Miller A.N."/>
            <person name="Grigoriev I.V."/>
            <person name="Debuchy R."/>
            <person name="Gladieux P."/>
            <person name="Thoren M.H."/>
            <person name="Johannesson H."/>
        </authorList>
    </citation>
    <scope>NUCLEOTIDE SEQUENCE</scope>
    <source>
        <strain evidence="3">CBS 232.78</strain>
    </source>
</reference>
<keyword evidence="4" id="KW-1185">Reference proteome</keyword>
<accession>A0AAE0U8Q4</accession>
<feature type="region of interest" description="Disordered" evidence="1">
    <location>
        <begin position="308"/>
        <end position="331"/>
    </location>
</feature>
<evidence type="ECO:0008006" key="5">
    <source>
        <dbReference type="Google" id="ProtNLM"/>
    </source>
</evidence>
<sequence>MSFLSSIDRQDRVILGSLGLAVLSVAVIAHSALRVWHDSVEIKPVQPKTQYITQDTEDSLKLGTLETLLAHYNYAIRDTAAKIVCDRAVNDGSTLELLLWGITRPDYDERLKSLRALAVITDYQTIPMLHTWKAYAALVRSLELTLDPEQEPLDDPYWDEYPLRDMTEKLCLMFLSQLLDRFDCEKLVKARFVEKWLAKQNWGESEVREANFAQYMRYRSNRITDIVTHLQERDSGREALVQSSLIPRGTSHIGADEEQRLGVAGRLNVLLPLVTGDLQQDDHARSLIRSFQQSAEESRLRHRNREAMVLNDGTHPFNNDDIIQQDPGSPP</sequence>